<dbReference type="EMBL" id="CAJOAY010013395">
    <property type="protein sequence ID" value="CAF4264997.1"/>
    <property type="molecule type" value="Genomic_DNA"/>
</dbReference>
<evidence type="ECO:0000256" key="2">
    <source>
        <dbReference type="ARBA" id="ARBA00023295"/>
    </source>
</evidence>
<proteinExistence type="predicted"/>
<keyword evidence="2" id="KW-0326">Glycosidase</keyword>
<feature type="signal peptide" evidence="3">
    <location>
        <begin position="1"/>
        <end position="21"/>
    </location>
</feature>
<keyword evidence="3" id="KW-0732">Signal</keyword>
<feature type="non-terminal residue" evidence="5">
    <location>
        <position position="115"/>
    </location>
</feature>
<feature type="chain" id="PRO_5032953462" description="GH26 domain-containing protein" evidence="3">
    <location>
        <begin position="22"/>
        <end position="115"/>
    </location>
</feature>
<name>A0A820FJY8_9BILA</name>
<accession>A0A820FJY8</accession>
<keyword evidence="1" id="KW-0378">Hydrolase</keyword>
<evidence type="ECO:0000256" key="3">
    <source>
        <dbReference type="SAM" id="SignalP"/>
    </source>
</evidence>
<dbReference type="GO" id="GO:0004553">
    <property type="term" value="F:hydrolase activity, hydrolyzing O-glycosyl compounds"/>
    <property type="evidence" value="ECO:0007669"/>
    <property type="project" value="InterPro"/>
</dbReference>
<dbReference type="Proteomes" id="UP000663881">
    <property type="component" value="Unassembled WGS sequence"/>
</dbReference>
<dbReference type="AlphaFoldDB" id="A0A820FJY8"/>
<evidence type="ECO:0000259" key="4">
    <source>
        <dbReference type="PROSITE" id="PS51764"/>
    </source>
</evidence>
<evidence type="ECO:0000256" key="1">
    <source>
        <dbReference type="ARBA" id="ARBA00022801"/>
    </source>
</evidence>
<feature type="domain" description="GH26" evidence="4">
    <location>
        <begin position="31"/>
        <end position="115"/>
    </location>
</feature>
<dbReference type="InterPro" id="IPR022790">
    <property type="entry name" value="GH26_dom"/>
</dbReference>
<dbReference type="PROSITE" id="PS51764">
    <property type="entry name" value="GH26"/>
    <property type="match status" value="1"/>
</dbReference>
<protein>
    <recommendedName>
        <fullName evidence="4">GH26 domain-containing protein</fullName>
    </recommendedName>
</protein>
<evidence type="ECO:0000313" key="5">
    <source>
        <dbReference type="EMBL" id="CAF4264997.1"/>
    </source>
</evidence>
<evidence type="ECO:0000313" key="6">
    <source>
        <dbReference type="Proteomes" id="UP000663881"/>
    </source>
</evidence>
<reference evidence="5" key="1">
    <citation type="submission" date="2021-02" db="EMBL/GenBank/DDBJ databases">
        <authorList>
            <person name="Nowell W R."/>
        </authorList>
    </citation>
    <scope>NUCLEOTIDE SEQUENCE</scope>
</reference>
<gene>
    <name evidence="5" type="ORF">OKA104_LOCUS44343</name>
</gene>
<comment type="caution">
    <text evidence="5">The sequence shown here is derived from an EMBL/GenBank/DDBJ whole genome shotgun (WGS) entry which is preliminary data.</text>
</comment>
<sequence>MQSIYYINVTLWLIIFNLCFAQQPADRGANEKTKQILTYIAQLPQQGKVLSGQFAGYSPDTFNTQQIDEIAGQTGQVPAILGCDYACGWNYKSPPQYIIDYTCNSALKEHWKKGG</sequence>
<organism evidence="5 6">
    <name type="scientific">Adineta steineri</name>
    <dbReference type="NCBI Taxonomy" id="433720"/>
    <lineage>
        <taxon>Eukaryota</taxon>
        <taxon>Metazoa</taxon>
        <taxon>Spiralia</taxon>
        <taxon>Gnathifera</taxon>
        <taxon>Rotifera</taxon>
        <taxon>Eurotatoria</taxon>
        <taxon>Bdelloidea</taxon>
        <taxon>Adinetida</taxon>
        <taxon>Adinetidae</taxon>
        <taxon>Adineta</taxon>
    </lineage>
</organism>
<dbReference type="Pfam" id="PF02156">
    <property type="entry name" value="Glyco_hydro_26"/>
    <property type="match status" value="1"/>
</dbReference>
<dbReference type="Gene3D" id="3.20.20.80">
    <property type="entry name" value="Glycosidases"/>
    <property type="match status" value="1"/>
</dbReference>